<feature type="compositionally biased region" description="Low complexity" evidence="6">
    <location>
        <begin position="330"/>
        <end position="339"/>
    </location>
</feature>
<evidence type="ECO:0000256" key="5">
    <source>
        <dbReference type="ARBA" id="ARBA00023242"/>
    </source>
</evidence>
<keyword evidence="5" id="KW-0539">Nucleus</keyword>
<dbReference type="PROSITE" id="PS50048">
    <property type="entry name" value="ZN2_CY6_FUNGAL_2"/>
    <property type="match status" value="1"/>
</dbReference>
<dbReference type="EMBL" id="VCHE01000013">
    <property type="protein sequence ID" value="KAB2578169.1"/>
    <property type="molecule type" value="Genomic_DNA"/>
</dbReference>
<dbReference type="Proteomes" id="UP000325902">
    <property type="component" value="Unassembled WGS sequence"/>
</dbReference>
<feature type="compositionally biased region" description="Polar residues" evidence="6">
    <location>
        <begin position="121"/>
        <end position="135"/>
    </location>
</feature>
<dbReference type="GO" id="GO:0000981">
    <property type="term" value="F:DNA-binding transcription factor activity, RNA polymerase II-specific"/>
    <property type="evidence" value="ECO:0007669"/>
    <property type="project" value="InterPro"/>
</dbReference>
<comment type="subcellular location">
    <subcellularLocation>
        <location evidence="1">Nucleus</location>
    </subcellularLocation>
</comment>
<keyword evidence="4" id="KW-0804">Transcription</keyword>
<name>A0A5N5DJS8_9PEZI</name>
<evidence type="ECO:0000256" key="6">
    <source>
        <dbReference type="SAM" id="MobiDB-lite"/>
    </source>
</evidence>
<dbReference type="InterPro" id="IPR036864">
    <property type="entry name" value="Zn2-C6_fun-type_DNA-bd_sf"/>
</dbReference>
<dbReference type="OrthoDB" id="5426798at2759"/>
<dbReference type="Gene3D" id="4.10.240.10">
    <property type="entry name" value="Zn(2)-C6 fungal-type DNA-binding domain"/>
    <property type="match status" value="1"/>
</dbReference>
<dbReference type="InterPro" id="IPR001138">
    <property type="entry name" value="Zn2Cys6_DnaBD"/>
</dbReference>
<dbReference type="GO" id="GO:0003677">
    <property type="term" value="F:DNA binding"/>
    <property type="evidence" value="ECO:0007669"/>
    <property type="project" value="InterPro"/>
</dbReference>
<dbReference type="InterPro" id="IPR050815">
    <property type="entry name" value="TF_fung"/>
</dbReference>
<reference evidence="8 9" key="1">
    <citation type="journal article" date="2019" name="Sci. Rep.">
        <title>A multi-omics analysis of the grapevine pathogen Lasiodiplodia theobromae reveals that temperature affects the expression of virulence- and pathogenicity-related genes.</title>
        <authorList>
            <person name="Felix C."/>
            <person name="Meneses R."/>
            <person name="Goncalves M.F.M."/>
            <person name="Tilleman L."/>
            <person name="Duarte A.S."/>
            <person name="Jorrin-Novo J.V."/>
            <person name="Van de Peer Y."/>
            <person name="Deforce D."/>
            <person name="Van Nieuwerburgh F."/>
            <person name="Esteves A.C."/>
            <person name="Alves A."/>
        </authorList>
    </citation>
    <scope>NUCLEOTIDE SEQUENCE [LARGE SCALE GENOMIC DNA]</scope>
    <source>
        <strain evidence="8 9">LA-SOL3</strain>
    </source>
</reference>
<dbReference type="Pfam" id="PF00172">
    <property type="entry name" value="Zn_clus"/>
    <property type="match status" value="1"/>
</dbReference>
<keyword evidence="2" id="KW-0479">Metal-binding</keyword>
<feature type="domain" description="Zn(2)-C6 fungal-type" evidence="7">
    <location>
        <begin position="258"/>
        <end position="286"/>
    </location>
</feature>
<evidence type="ECO:0000256" key="2">
    <source>
        <dbReference type="ARBA" id="ARBA00022723"/>
    </source>
</evidence>
<evidence type="ECO:0000259" key="7">
    <source>
        <dbReference type="PROSITE" id="PS50048"/>
    </source>
</evidence>
<keyword evidence="9" id="KW-1185">Reference proteome</keyword>
<dbReference type="CDD" id="cd12148">
    <property type="entry name" value="fungal_TF_MHR"/>
    <property type="match status" value="1"/>
</dbReference>
<organism evidence="8 9">
    <name type="scientific">Lasiodiplodia theobromae</name>
    <dbReference type="NCBI Taxonomy" id="45133"/>
    <lineage>
        <taxon>Eukaryota</taxon>
        <taxon>Fungi</taxon>
        <taxon>Dikarya</taxon>
        <taxon>Ascomycota</taxon>
        <taxon>Pezizomycotina</taxon>
        <taxon>Dothideomycetes</taxon>
        <taxon>Dothideomycetes incertae sedis</taxon>
        <taxon>Botryosphaeriales</taxon>
        <taxon>Botryosphaeriaceae</taxon>
        <taxon>Lasiodiplodia</taxon>
    </lineage>
</organism>
<evidence type="ECO:0000256" key="4">
    <source>
        <dbReference type="ARBA" id="ARBA00023163"/>
    </source>
</evidence>
<evidence type="ECO:0000256" key="3">
    <source>
        <dbReference type="ARBA" id="ARBA00023015"/>
    </source>
</evidence>
<gene>
    <name evidence="8" type="ORF">DBV05_g3264</name>
</gene>
<feature type="region of interest" description="Disordered" evidence="6">
    <location>
        <begin position="311"/>
        <end position="381"/>
    </location>
</feature>
<dbReference type="CDD" id="cd00067">
    <property type="entry name" value="GAL4"/>
    <property type="match status" value="1"/>
</dbReference>
<feature type="compositionally biased region" description="Polar residues" evidence="6">
    <location>
        <begin position="48"/>
        <end position="63"/>
    </location>
</feature>
<dbReference type="SMART" id="SM00066">
    <property type="entry name" value="GAL4"/>
    <property type="match status" value="1"/>
</dbReference>
<evidence type="ECO:0000256" key="1">
    <source>
        <dbReference type="ARBA" id="ARBA00004123"/>
    </source>
</evidence>
<dbReference type="Pfam" id="PF04082">
    <property type="entry name" value="Fungal_trans"/>
    <property type="match status" value="1"/>
</dbReference>
<feature type="compositionally biased region" description="Basic and acidic residues" evidence="6">
    <location>
        <begin position="353"/>
        <end position="374"/>
    </location>
</feature>
<dbReference type="PROSITE" id="PS00463">
    <property type="entry name" value="ZN2_CY6_FUNGAL_1"/>
    <property type="match status" value="1"/>
</dbReference>
<dbReference type="InterPro" id="IPR007219">
    <property type="entry name" value="XnlR_reg_dom"/>
</dbReference>
<sequence>MEPQAESARVAHVLPGLHASSRSPDSYGSYRTPPTATAAPSDRFYGTVSPSQRASSSVPTSEGVQLPSLRTLINPDLLNPAAPNASPAPVTRLPSLSGFDSASSTDRPVNGHAYPAREDSQASSNPGQPASSASQPYPAYTSAPSMPGPLHAPATEPAHQFLRRGSISSGASAGSENHSPREEASEGSAVRVKRRIGDISRGPVRAARCIGQQDVPGEGLCYVYEDGSYCRTIIDGEPVNPSWGVTKAGKPRKRLAQACLTCREKKIKCEPGIPKCSQCARARRTCRGGLSGQTSNADGMKLDLTETLVTSAKQHPEDTLSVRPSPPQQPQRASPPASRGFLKPQHIFSEIGKPGDVDESRKRRYRSSSDERETLGSAFAPRIPTATVRSSAMHAMARSSLDSDPYDADPTLTKHLLDLFFTYVNSSTYAVFAREPFMRWVTNGQPKTADEKLVIYSLLVMGNVFSTDSEWRRIEKQLLEICNSGLQKRVGKFTLHMCLSRLYVGLAHFARGRHEEAWDWCGAFLRAISALKLNLEEGVACDESESLFGFDRRMTEECKLRTFWAGFLMDRYNGFSGGTLFTINVDDVCVRLPCSKAAYDAGRPLDTPIFDGGHIEERALLRNISPMGYHALVSAIWGDVWTFTARAARKHTSMRLNEYTAFYDQTNERLDEWLACLPYELQFNEANFYSAVNAGYAGTFVGMHALHQATIMRLNRYARHSSLPPHILSRNAYRANVTARNLLCNIIAPVTKAARSQRLGLGNAFAFATPFPGYAVLIATDILSAGGLASDLPSTIESISNGLQCVDEIASFWSSARAQQKAVESRLRFLAQTALGEVALVKNFEGRKVWRLEKPLESNFNARDDVVYGADDEAYFSALLHDDFAKRREMVAP</sequence>
<feature type="region of interest" description="Disordered" evidence="6">
    <location>
        <begin position="168"/>
        <end position="191"/>
    </location>
</feature>
<dbReference type="PANTHER" id="PTHR47338:SF11">
    <property type="entry name" value="ZN(II)2CYS6 TRANSCRIPTION FACTOR (EUROFUNG)"/>
    <property type="match status" value="1"/>
</dbReference>
<comment type="caution">
    <text evidence="8">The sequence shown here is derived from an EMBL/GenBank/DDBJ whole genome shotgun (WGS) entry which is preliminary data.</text>
</comment>
<dbReference type="GO" id="GO:0008270">
    <property type="term" value="F:zinc ion binding"/>
    <property type="evidence" value="ECO:0007669"/>
    <property type="project" value="InterPro"/>
</dbReference>
<dbReference type="GO" id="GO:0006351">
    <property type="term" value="P:DNA-templated transcription"/>
    <property type="evidence" value="ECO:0007669"/>
    <property type="project" value="InterPro"/>
</dbReference>
<keyword evidence="3" id="KW-0805">Transcription regulation</keyword>
<feature type="compositionally biased region" description="Polar residues" evidence="6">
    <location>
        <begin position="98"/>
        <end position="107"/>
    </location>
</feature>
<dbReference type="PANTHER" id="PTHR47338">
    <property type="entry name" value="ZN(II)2CYS6 TRANSCRIPTION FACTOR (EUROFUNG)-RELATED"/>
    <property type="match status" value="1"/>
</dbReference>
<dbReference type="GO" id="GO:0005634">
    <property type="term" value="C:nucleus"/>
    <property type="evidence" value="ECO:0007669"/>
    <property type="project" value="UniProtKB-SubCell"/>
</dbReference>
<evidence type="ECO:0000313" key="8">
    <source>
        <dbReference type="EMBL" id="KAB2578169.1"/>
    </source>
</evidence>
<protein>
    <submittedName>
        <fullName evidence="8">Putative transcriptional regulatory protein</fullName>
    </submittedName>
</protein>
<feature type="compositionally biased region" description="Low complexity" evidence="6">
    <location>
        <begin position="72"/>
        <end position="89"/>
    </location>
</feature>
<proteinExistence type="predicted"/>
<accession>A0A5N5DJS8</accession>
<dbReference type="SUPFAM" id="SSF57701">
    <property type="entry name" value="Zn2/Cys6 DNA-binding domain"/>
    <property type="match status" value="1"/>
</dbReference>
<feature type="region of interest" description="Disordered" evidence="6">
    <location>
        <begin position="1"/>
        <end position="154"/>
    </location>
</feature>
<evidence type="ECO:0000313" key="9">
    <source>
        <dbReference type="Proteomes" id="UP000325902"/>
    </source>
</evidence>
<dbReference type="AlphaFoldDB" id="A0A5N5DJS8"/>